<evidence type="ECO:0000313" key="3">
    <source>
        <dbReference type="EMBL" id="MDT0304368.1"/>
    </source>
</evidence>
<evidence type="ECO:0000313" key="4">
    <source>
        <dbReference type="Proteomes" id="UP001183226"/>
    </source>
</evidence>
<keyword evidence="1" id="KW-0732">Signal</keyword>
<reference evidence="4" key="1">
    <citation type="submission" date="2023-07" db="EMBL/GenBank/DDBJ databases">
        <title>30 novel species of actinomycetes from the DSMZ collection.</title>
        <authorList>
            <person name="Nouioui I."/>
        </authorList>
    </citation>
    <scope>NUCLEOTIDE SEQUENCE [LARGE SCALE GENOMIC DNA]</scope>
    <source>
        <strain evidence="4">DSM 45055</strain>
    </source>
</reference>
<dbReference type="Gene3D" id="3.40.190.10">
    <property type="entry name" value="Periplasmic binding protein-like II"/>
    <property type="match status" value="2"/>
</dbReference>
<accession>A0ABU2KYN4</accession>
<dbReference type="PANTHER" id="PTHR35936">
    <property type="entry name" value="MEMBRANE-BOUND LYTIC MUREIN TRANSGLYCOSYLASE F"/>
    <property type="match status" value="1"/>
</dbReference>
<feature type="domain" description="Solute-binding protein family 3/N-terminal" evidence="2">
    <location>
        <begin position="55"/>
        <end position="289"/>
    </location>
</feature>
<dbReference type="InterPro" id="IPR006311">
    <property type="entry name" value="TAT_signal"/>
</dbReference>
<gene>
    <name evidence="3" type="primary">ehuB</name>
    <name evidence="3" type="ORF">RM446_19800</name>
</gene>
<dbReference type="CDD" id="cd01002">
    <property type="entry name" value="PBP2_Ehub_like"/>
    <property type="match status" value="1"/>
</dbReference>
<dbReference type="InterPro" id="IPR014337">
    <property type="entry name" value="Ectoine_EhuB"/>
</dbReference>
<dbReference type="InterPro" id="IPR001638">
    <property type="entry name" value="Solute-binding_3/MltF_N"/>
</dbReference>
<comment type="caution">
    <text evidence="3">The sequence shown here is derived from an EMBL/GenBank/DDBJ whole genome shotgun (WGS) entry which is preliminary data.</text>
</comment>
<dbReference type="Pfam" id="PF00497">
    <property type="entry name" value="SBP_bac_3"/>
    <property type="match status" value="1"/>
</dbReference>
<protein>
    <submittedName>
        <fullName evidence="3">Ectoine/hydroxyectoine ABC transporter substrate-binding protein EhuB</fullName>
    </submittedName>
</protein>
<keyword evidence="4" id="KW-1185">Reference proteome</keyword>
<dbReference type="EMBL" id="JAVREK010000024">
    <property type="protein sequence ID" value="MDT0304368.1"/>
    <property type="molecule type" value="Genomic_DNA"/>
</dbReference>
<dbReference type="PANTHER" id="PTHR35936:SF17">
    <property type="entry name" value="ARGININE-BINDING EXTRACELLULAR PROTEIN ARTP"/>
    <property type="match status" value="1"/>
</dbReference>
<dbReference type="PROSITE" id="PS51318">
    <property type="entry name" value="TAT"/>
    <property type="match status" value="1"/>
</dbReference>
<evidence type="ECO:0000259" key="2">
    <source>
        <dbReference type="SMART" id="SM00062"/>
    </source>
</evidence>
<sequence>MSNSSPLGPLGRRDLLRAGGVTAAALAAGPGLAACSRTEPAEGQTLLESLREKGTIKAAINNEPPFGYKDDNGQVTGEAPELLRAIAKEMGIDKIEAETVSWDGLIPGLKAGRYDVVAAGMYITPERCAEVAFAEPDYKVLEAFMVPKGNPKKLETYQSIAEKPDVTVAVLNASVEQNYAEGAGVKKNQMTLGDNAVQMLDLLENGRVDAVGLSTFSLNYQMEQRGMQDGYEVTEGFTPVVDGEEVKPAGGFAFRKENKEFLAEFNKVLADFKESGRLTEIGKEFGFDEAAHPGDLTTEELCAE</sequence>
<dbReference type="RefSeq" id="WP_311546864.1">
    <property type="nucleotide sequence ID" value="NZ_JAVREK010000024.1"/>
</dbReference>
<dbReference type="Proteomes" id="UP001183226">
    <property type="component" value="Unassembled WGS sequence"/>
</dbReference>
<dbReference type="SUPFAM" id="SSF53850">
    <property type="entry name" value="Periplasmic binding protein-like II"/>
    <property type="match status" value="1"/>
</dbReference>
<name>A0ABU2KYN4_9ACTN</name>
<dbReference type="NCBIfam" id="TIGR02995">
    <property type="entry name" value="ectoine_ehuB"/>
    <property type="match status" value="1"/>
</dbReference>
<proteinExistence type="predicted"/>
<evidence type="ECO:0000256" key="1">
    <source>
        <dbReference type="ARBA" id="ARBA00022729"/>
    </source>
</evidence>
<dbReference type="SMART" id="SM00062">
    <property type="entry name" value="PBPb"/>
    <property type="match status" value="1"/>
</dbReference>
<organism evidence="3 4">
    <name type="scientific">Streptomonospora wellingtoniae</name>
    <dbReference type="NCBI Taxonomy" id="3075544"/>
    <lineage>
        <taxon>Bacteria</taxon>
        <taxon>Bacillati</taxon>
        <taxon>Actinomycetota</taxon>
        <taxon>Actinomycetes</taxon>
        <taxon>Streptosporangiales</taxon>
        <taxon>Nocardiopsidaceae</taxon>
        <taxon>Streptomonospora</taxon>
    </lineage>
</organism>